<name>G4RMJ8_THETK</name>
<reference evidence="1 2" key="1">
    <citation type="journal article" date="2011" name="PLoS ONE">
        <title>The complete genome sequence of Thermoproteus tenax: a physiologically versatile member of the Crenarchaeota.</title>
        <authorList>
            <person name="Siebers B."/>
            <person name="Zaparty M."/>
            <person name="Raddatz G."/>
            <person name="Tjaden B."/>
            <person name="Albers S.V."/>
            <person name="Bell S.D."/>
            <person name="Blombach F."/>
            <person name="Kletzin A."/>
            <person name="Kyrpides N."/>
            <person name="Lanz C."/>
            <person name="Plagens A."/>
            <person name="Rampp M."/>
            <person name="Rosinus A."/>
            <person name="von Jan M."/>
            <person name="Makarova K.S."/>
            <person name="Klenk H.P."/>
            <person name="Schuster S.C."/>
            <person name="Hensel R."/>
        </authorList>
    </citation>
    <scope>NUCLEOTIDE SEQUENCE [LARGE SCALE GENOMIC DNA]</scope>
    <source>
        <strain evidence="2">ATCC 35583 / DSM 2078 / JCM 9277 / NBRC 100435 / Kra 1</strain>
    </source>
</reference>
<dbReference type="PATRIC" id="fig|768679.9.peg.158"/>
<dbReference type="OrthoDB" id="26482at2157"/>
<dbReference type="Proteomes" id="UP000002654">
    <property type="component" value="Chromosome"/>
</dbReference>
<dbReference type="EMBL" id="FN869859">
    <property type="protein sequence ID" value="CCC80829.1"/>
    <property type="molecule type" value="Genomic_DNA"/>
</dbReference>
<organism evidence="1 2">
    <name type="scientific">Thermoproteus tenax (strain ATCC 35583 / DSM 2078 / JCM 9277 / NBRC 100435 / Kra 1)</name>
    <dbReference type="NCBI Taxonomy" id="768679"/>
    <lineage>
        <taxon>Archaea</taxon>
        <taxon>Thermoproteota</taxon>
        <taxon>Thermoprotei</taxon>
        <taxon>Thermoproteales</taxon>
        <taxon>Thermoproteaceae</taxon>
        <taxon>Thermoproteus</taxon>
    </lineage>
</organism>
<dbReference type="STRING" id="768679.TTX_0152"/>
<dbReference type="HOGENOM" id="CLU_2581548_0_0_2"/>
<dbReference type="eggNOG" id="arCOG05491">
    <property type="taxonomic scope" value="Archaea"/>
</dbReference>
<dbReference type="KEGG" id="ttn:TTX_0152"/>
<gene>
    <name evidence="1" type="ordered locus">TTX_0152</name>
</gene>
<proteinExistence type="predicted"/>
<accession>G4RMJ8</accession>
<protein>
    <submittedName>
        <fullName evidence="1">Uncharacterized protein</fullName>
    </submittedName>
</protein>
<sequence>MMDFSTDVSASLLRRVREIESVLSGVAEHHPYWPAAHYLTQALSLLFERWNGRLTQEELEEIKWYLEKAAQSLGLFHTS</sequence>
<evidence type="ECO:0000313" key="1">
    <source>
        <dbReference type="EMBL" id="CCC80829.1"/>
    </source>
</evidence>
<evidence type="ECO:0000313" key="2">
    <source>
        <dbReference type="Proteomes" id="UP000002654"/>
    </source>
</evidence>
<dbReference type="PaxDb" id="768679-TTX_0152"/>
<keyword evidence="2" id="KW-1185">Reference proteome</keyword>
<dbReference type="AlphaFoldDB" id="G4RMJ8"/>